<proteinExistence type="predicted"/>
<dbReference type="InterPro" id="IPR029063">
    <property type="entry name" value="SAM-dependent_MTases_sf"/>
</dbReference>
<evidence type="ECO:0000313" key="3">
    <source>
        <dbReference type="Proteomes" id="UP001056455"/>
    </source>
</evidence>
<dbReference type="Gene3D" id="3.40.50.150">
    <property type="entry name" value="Vaccinia Virus protein VP39"/>
    <property type="match status" value="1"/>
</dbReference>
<organism evidence="2 3">
    <name type="scientific">Ornithinimicrobium faecis</name>
    <dbReference type="NCBI Taxonomy" id="2934158"/>
    <lineage>
        <taxon>Bacteria</taxon>
        <taxon>Bacillati</taxon>
        <taxon>Actinomycetota</taxon>
        <taxon>Actinomycetes</taxon>
        <taxon>Micrococcales</taxon>
        <taxon>Ornithinimicrobiaceae</taxon>
        <taxon>Ornithinimicrobium</taxon>
    </lineage>
</organism>
<dbReference type="Pfam" id="PF08241">
    <property type="entry name" value="Methyltransf_11"/>
    <property type="match status" value="1"/>
</dbReference>
<keyword evidence="2" id="KW-0489">Methyltransferase</keyword>
<dbReference type="GO" id="GO:0008168">
    <property type="term" value="F:methyltransferase activity"/>
    <property type="evidence" value="ECO:0007669"/>
    <property type="project" value="UniProtKB-KW"/>
</dbReference>
<dbReference type="InterPro" id="IPR013216">
    <property type="entry name" value="Methyltransf_11"/>
</dbReference>
<dbReference type="PANTHER" id="PTHR45036">
    <property type="entry name" value="METHYLTRANSFERASE LIKE 7B"/>
    <property type="match status" value="1"/>
</dbReference>
<name>A0ABY4YWA4_9MICO</name>
<dbReference type="InterPro" id="IPR052356">
    <property type="entry name" value="Thiol_S-MT"/>
</dbReference>
<dbReference type="CDD" id="cd02440">
    <property type="entry name" value="AdoMet_MTases"/>
    <property type="match status" value="1"/>
</dbReference>
<sequence length="178" mass="18914">MTALASPLESLRGAVLEIGPGRHPHLPLDPNDPWIGVEPDQAAARWLESQVGGHRVTVLAVGAEELPVPTGSIDTVVTSHALCSVRDPAQVLREVLRVLRPGGRFTFEEHVGSPRGTVLRIAQDALSPITRLIDGCRVNRDTGDLISAAGFQRVELQSFTRPGPLGSAIPHVAGSAYC</sequence>
<gene>
    <name evidence="2" type="ORF">NF556_03540</name>
</gene>
<dbReference type="PANTHER" id="PTHR45036:SF1">
    <property type="entry name" value="METHYLTRANSFERASE LIKE 7A"/>
    <property type="match status" value="1"/>
</dbReference>
<dbReference type="SUPFAM" id="SSF53335">
    <property type="entry name" value="S-adenosyl-L-methionine-dependent methyltransferases"/>
    <property type="match status" value="1"/>
</dbReference>
<reference evidence="2" key="1">
    <citation type="submission" date="2022-06" db="EMBL/GenBank/DDBJ databases">
        <title>Ornithinimicrobium HY1793.</title>
        <authorList>
            <person name="Huang Y."/>
        </authorList>
    </citation>
    <scope>NUCLEOTIDE SEQUENCE</scope>
    <source>
        <strain evidence="2">HY1793</strain>
    </source>
</reference>
<dbReference type="RefSeq" id="WP_252594127.1">
    <property type="nucleotide sequence ID" value="NZ_CP099489.1"/>
</dbReference>
<protein>
    <submittedName>
        <fullName evidence="2">Class I SAM-dependent methyltransferase</fullName>
    </submittedName>
</protein>
<feature type="domain" description="Methyltransferase type 11" evidence="1">
    <location>
        <begin position="34"/>
        <end position="106"/>
    </location>
</feature>
<keyword evidence="2" id="KW-0808">Transferase</keyword>
<accession>A0ABY4YWA4</accession>
<keyword evidence="3" id="KW-1185">Reference proteome</keyword>
<dbReference type="Proteomes" id="UP001056455">
    <property type="component" value="Chromosome"/>
</dbReference>
<dbReference type="GO" id="GO:0032259">
    <property type="term" value="P:methylation"/>
    <property type="evidence" value="ECO:0007669"/>
    <property type="project" value="UniProtKB-KW"/>
</dbReference>
<evidence type="ECO:0000313" key="2">
    <source>
        <dbReference type="EMBL" id="USQ80745.1"/>
    </source>
</evidence>
<dbReference type="EMBL" id="CP099489">
    <property type="protein sequence ID" value="USQ80745.1"/>
    <property type="molecule type" value="Genomic_DNA"/>
</dbReference>
<evidence type="ECO:0000259" key="1">
    <source>
        <dbReference type="Pfam" id="PF08241"/>
    </source>
</evidence>